<dbReference type="Proteomes" id="UP000298860">
    <property type="component" value="Unassembled WGS sequence"/>
</dbReference>
<keyword evidence="2" id="KW-0812">Transmembrane</keyword>
<dbReference type="SUPFAM" id="SSF103473">
    <property type="entry name" value="MFS general substrate transporter"/>
    <property type="match status" value="1"/>
</dbReference>
<reference evidence="4" key="1">
    <citation type="submission" date="2019-04" db="EMBL/GenBank/DDBJ databases">
        <title>Draft genome sequence of Pseudonocardiaceae bacterium SL3-2-4.</title>
        <authorList>
            <person name="Ningsih F."/>
            <person name="Yokota A."/>
            <person name="Sakai Y."/>
            <person name="Nanatani K."/>
            <person name="Yabe S."/>
            <person name="Oetari A."/>
            <person name="Sjamsuridzal W."/>
        </authorList>
    </citation>
    <scope>NUCLEOTIDE SEQUENCE [LARGE SCALE GENOMIC DNA]</scope>
    <source>
        <strain evidence="4">SL3-2-4</strain>
    </source>
</reference>
<dbReference type="AlphaFoldDB" id="A0A4D4JEB1"/>
<keyword evidence="2" id="KW-0472">Membrane</keyword>
<dbReference type="InterPro" id="IPR036259">
    <property type="entry name" value="MFS_trans_sf"/>
</dbReference>
<name>A0A4D4JEB1_9PSEU</name>
<evidence type="ECO:0008006" key="5">
    <source>
        <dbReference type="Google" id="ProtNLM"/>
    </source>
</evidence>
<dbReference type="Gene3D" id="1.20.1250.20">
    <property type="entry name" value="MFS general substrate transporter like domains"/>
    <property type="match status" value="1"/>
</dbReference>
<comment type="caution">
    <text evidence="3">The sequence shown here is derived from an EMBL/GenBank/DDBJ whole genome shotgun (WGS) entry which is preliminary data.</text>
</comment>
<feature type="region of interest" description="Disordered" evidence="1">
    <location>
        <begin position="75"/>
        <end position="122"/>
    </location>
</feature>
<feature type="transmembrane region" description="Helical" evidence="2">
    <location>
        <begin position="22"/>
        <end position="45"/>
    </location>
</feature>
<dbReference type="EMBL" id="BJFL01000054">
    <property type="protein sequence ID" value="GDY33752.1"/>
    <property type="molecule type" value="Genomic_DNA"/>
</dbReference>
<accession>A0A4D4JEB1</accession>
<evidence type="ECO:0000256" key="1">
    <source>
        <dbReference type="SAM" id="MobiDB-lite"/>
    </source>
</evidence>
<proteinExistence type="predicted"/>
<gene>
    <name evidence="3" type="ORF">GTS_53850</name>
</gene>
<sequence>MANTTINTYQLLLTPDELRGRLTGVMSVIVGAAAAVGPALGGGLMQLVRGYPAVLLCSAGIAVMTLLATISPTLRRFPVRPGEPHDAESGTAEPDPAERGEARTGEERQSETSKPHKEETVR</sequence>
<protein>
    <recommendedName>
        <fullName evidence="5">Major facilitator superfamily (MFS) profile domain-containing protein</fullName>
    </recommendedName>
</protein>
<feature type="transmembrane region" description="Helical" evidence="2">
    <location>
        <begin position="51"/>
        <end position="70"/>
    </location>
</feature>
<feature type="compositionally biased region" description="Basic and acidic residues" evidence="1">
    <location>
        <begin position="96"/>
        <end position="122"/>
    </location>
</feature>
<evidence type="ECO:0000313" key="3">
    <source>
        <dbReference type="EMBL" id="GDY33752.1"/>
    </source>
</evidence>
<evidence type="ECO:0000313" key="4">
    <source>
        <dbReference type="Proteomes" id="UP000298860"/>
    </source>
</evidence>
<evidence type="ECO:0000256" key="2">
    <source>
        <dbReference type="SAM" id="Phobius"/>
    </source>
</evidence>
<organism evidence="3 4">
    <name type="scientific">Gandjariella thermophila</name>
    <dbReference type="NCBI Taxonomy" id="1931992"/>
    <lineage>
        <taxon>Bacteria</taxon>
        <taxon>Bacillati</taxon>
        <taxon>Actinomycetota</taxon>
        <taxon>Actinomycetes</taxon>
        <taxon>Pseudonocardiales</taxon>
        <taxon>Pseudonocardiaceae</taxon>
        <taxon>Gandjariella</taxon>
    </lineage>
</organism>
<keyword evidence="4" id="KW-1185">Reference proteome</keyword>
<keyword evidence="2" id="KW-1133">Transmembrane helix</keyword>